<name>A0A2P2MF80_RHIMU</name>
<dbReference type="EMBL" id="GGEC01048396">
    <property type="protein sequence ID" value="MBX28880.1"/>
    <property type="molecule type" value="Transcribed_RNA"/>
</dbReference>
<reference evidence="1" key="1">
    <citation type="submission" date="2018-02" db="EMBL/GenBank/DDBJ databases">
        <title>Rhizophora mucronata_Transcriptome.</title>
        <authorList>
            <person name="Meera S.P."/>
            <person name="Sreeshan A."/>
            <person name="Augustine A."/>
        </authorList>
    </citation>
    <scope>NUCLEOTIDE SEQUENCE</scope>
    <source>
        <tissue evidence="1">Leaf</tissue>
    </source>
</reference>
<proteinExistence type="predicted"/>
<protein>
    <submittedName>
        <fullName evidence="1">Uncharacterized protein LOC8262552</fullName>
    </submittedName>
</protein>
<sequence>MALEQYTEHPAQLGRQELLSYQTPHAHSSPLCSELGEEGLWLHLLYQQTCKRNDIQKFIDPNESTANRTRFFQTCISIYPGDK</sequence>
<organism evidence="1">
    <name type="scientific">Rhizophora mucronata</name>
    <name type="common">Asiatic mangrove</name>
    <dbReference type="NCBI Taxonomy" id="61149"/>
    <lineage>
        <taxon>Eukaryota</taxon>
        <taxon>Viridiplantae</taxon>
        <taxon>Streptophyta</taxon>
        <taxon>Embryophyta</taxon>
        <taxon>Tracheophyta</taxon>
        <taxon>Spermatophyta</taxon>
        <taxon>Magnoliopsida</taxon>
        <taxon>eudicotyledons</taxon>
        <taxon>Gunneridae</taxon>
        <taxon>Pentapetalae</taxon>
        <taxon>rosids</taxon>
        <taxon>fabids</taxon>
        <taxon>Malpighiales</taxon>
        <taxon>Rhizophoraceae</taxon>
        <taxon>Rhizophora</taxon>
    </lineage>
</organism>
<dbReference type="AlphaFoldDB" id="A0A2P2MF80"/>
<accession>A0A2P2MF80</accession>
<evidence type="ECO:0000313" key="1">
    <source>
        <dbReference type="EMBL" id="MBX28880.1"/>
    </source>
</evidence>